<reference evidence="1" key="1">
    <citation type="submission" date="2023-07" db="EMBL/GenBank/DDBJ databases">
        <authorList>
            <consortium name="AG Swart"/>
            <person name="Singh M."/>
            <person name="Singh A."/>
            <person name="Seah K."/>
            <person name="Emmerich C."/>
        </authorList>
    </citation>
    <scope>NUCLEOTIDE SEQUENCE</scope>
    <source>
        <strain evidence="1">DP1</strain>
    </source>
</reference>
<proteinExistence type="predicted"/>
<dbReference type="EMBL" id="CAMPGE010020596">
    <property type="protein sequence ID" value="CAI2378823.1"/>
    <property type="molecule type" value="Genomic_DNA"/>
</dbReference>
<keyword evidence="2" id="KW-1185">Reference proteome</keyword>
<comment type="caution">
    <text evidence="1">The sequence shown here is derived from an EMBL/GenBank/DDBJ whole genome shotgun (WGS) entry which is preliminary data.</text>
</comment>
<gene>
    <name evidence="1" type="ORF">ECRASSUSDP1_LOCUS20223</name>
</gene>
<protein>
    <submittedName>
        <fullName evidence="1">Uncharacterized protein</fullName>
    </submittedName>
</protein>
<evidence type="ECO:0000313" key="2">
    <source>
        <dbReference type="Proteomes" id="UP001295684"/>
    </source>
</evidence>
<sequence>MPSNLPNNAPDIDPSYLRTSLSNQKEESGVKTMNDDDAISQDKLTYFWKVFEVKNKTINQAVDSHPYVINPMGTIGREFSVFHLSDMYFYLNELSRAQGTSLEEHNLIEEFKADLKYNGKYWSKTCVLATFVPFIGFTLLRTRTIVSRLFYLYIYSLFFNQIYDLGLLLKMIHSGPDMIKNVLNLDERKSFSKIQTELFIRYCAKKEIERALGQRKKFNELIYVRILRNGVKDFINDWKLRFRVVKTKLFKNNN</sequence>
<evidence type="ECO:0000313" key="1">
    <source>
        <dbReference type="EMBL" id="CAI2378823.1"/>
    </source>
</evidence>
<dbReference type="AlphaFoldDB" id="A0AAD1XT46"/>
<dbReference type="Proteomes" id="UP001295684">
    <property type="component" value="Unassembled WGS sequence"/>
</dbReference>
<accession>A0AAD1XT46</accession>
<organism evidence="1 2">
    <name type="scientific">Euplotes crassus</name>
    <dbReference type="NCBI Taxonomy" id="5936"/>
    <lineage>
        <taxon>Eukaryota</taxon>
        <taxon>Sar</taxon>
        <taxon>Alveolata</taxon>
        <taxon>Ciliophora</taxon>
        <taxon>Intramacronucleata</taxon>
        <taxon>Spirotrichea</taxon>
        <taxon>Hypotrichia</taxon>
        <taxon>Euplotida</taxon>
        <taxon>Euplotidae</taxon>
        <taxon>Moneuplotes</taxon>
    </lineage>
</organism>
<name>A0AAD1XT46_EUPCR</name>